<dbReference type="InterPro" id="IPR045851">
    <property type="entry name" value="AMP-bd_C_sf"/>
</dbReference>
<dbReference type="PANTHER" id="PTHR43767">
    <property type="entry name" value="LONG-CHAIN-FATTY-ACID--COA LIGASE"/>
    <property type="match status" value="1"/>
</dbReference>
<sequence>MPPAPPAPPLAELPRDPRAALAAVARALDGGPALLALPPEPAAARALLDAVRPDEPLEHPGAALVVGTSGSTGGPKGVVLTAAALRASGAATAARVGTGRWLLALPLHHVAGLQVLCRSALAGTAPVVQDLAGGFTAAGFAAATDRLGGGPRLTSLVPTQLGRVLDDAAGRRALATYDAVLVGGAAAARPLLERAGDAGARVVTTYGMSETCGGCVYDGAPLDGVDVALRADGRITLAGPVLMAGYRLRPDLTAQVLHGGRFTTGDLGRWGADGRLEVLGRADDVLVSGGENVPLAAVEAVVAEHPGVREACAAGLADPEWGQVVGVAVVATAGDPPDLDALRALVAGRLGRAAAPRALAVVPALPLLGVGKPDRRAVAALLAAGRMPDRG</sequence>
<keyword evidence="4" id="KW-1185">Reference proteome</keyword>
<dbReference type="NCBIfam" id="NF005877">
    <property type="entry name" value="PRK07824.1"/>
    <property type="match status" value="1"/>
</dbReference>
<feature type="domain" description="AMP-binding enzyme C-terminal" evidence="2">
    <location>
        <begin position="298"/>
        <end position="372"/>
    </location>
</feature>
<gene>
    <name evidence="3" type="ORF">D5H78_16255</name>
</gene>
<dbReference type="InterPro" id="IPR000873">
    <property type="entry name" value="AMP-dep_synth/lig_dom"/>
</dbReference>
<evidence type="ECO:0000313" key="3">
    <source>
        <dbReference type="EMBL" id="RJK93382.1"/>
    </source>
</evidence>
<dbReference type="InterPro" id="IPR042099">
    <property type="entry name" value="ANL_N_sf"/>
</dbReference>
<accession>A0A3A3YUB2</accession>
<proteinExistence type="predicted"/>
<dbReference type="Pfam" id="PF00501">
    <property type="entry name" value="AMP-binding"/>
    <property type="match status" value="1"/>
</dbReference>
<dbReference type="Gene3D" id="3.30.300.30">
    <property type="match status" value="1"/>
</dbReference>
<name>A0A3A3YUB2_9ACTN</name>
<dbReference type="GO" id="GO:0016878">
    <property type="term" value="F:acid-thiol ligase activity"/>
    <property type="evidence" value="ECO:0007669"/>
    <property type="project" value="UniProtKB-ARBA"/>
</dbReference>
<evidence type="ECO:0000259" key="1">
    <source>
        <dbReference type="Pfam" id="PF00501"/>
    </source>
</evidence>
<dbReference type="InterPro" id="IPR050237">
    <property type="entry name" value="ATP-dep_AMP-bd_enzyme"/>
</dbReference>
<reference evidence="3 4" key="1">
    <citation type="submission" date="2018-09" db="EMBL/GenBank/DDBJ databases">
        <title>YIM 75000 draft genome.</title>
        <authorList>
            <person name="Tang S."/>
            <person name="Feng Y."/>
        </authorList>
    </citation>
    <scope>NUCLEOTIDE SEQUENCE [LARGE SCALE GENOMIC DNA]</scope>
    <source>
        <strain evidence="3 4">YIM 75000</strain>
    </source>
</reference>
<dbReference type="PANTHER" id="PTHR43767:SF1">
    <property type="entry name" value="NONRIBOSOMAL PEPTIDE SYNTHASE PES1 (EUROFUNG)-RELATED"/>
    <property type="match status" value="1"/>
</dbReference>
<dbReference type="EMBL" id="QZEZ01000009">
    <property type="protein sequence ID" value="RJK93382.1"/>
    <property type="molecule type" value="Genomic_DNA"/>
</dbReference>
<protein>
    <submittedName>
        <fullName evidence="3">AMP-dependent synthetase</fullName>
    </submittedName>
</protein>
<organism evidence="3 4">
    <name type="scientific">Vallicoccus soli</name>
    <dbReference type="NCBI Taxonomy" id="2339232"/>
    <lineage>
        <taxon>Bacteria</taxon>
        <taxon>Bacillati</taxon>
        <taxon>Actinomycetota</taxon>
        <taxon>Actinomycetes</taxon>
        <taxon>Motilibacterales</taxon>
        <taxon>Vallicoccaceae</taxon>
        <taxon>Vallicoccus</taxon>
    </lineage>
</organism>
<feature type="domain" description="AMP-dependent synthetase/ligase" evidence="1">
    <location>
        <begin position="53"/>
        <end position="221"/>
    </location>
</feature>
<dbReference type="OrthoDB" id="9803968at2"/>
<dbReference type="PROSITE" id="PS00455">
    <property type="entry name" value="AMP_BINDING"/>
    <property type="match status" value="1"/>
</dbReference>
<dbReference type="RefSeq" id="WP_119951568.1">
    <property type="nucleotide sequence ID" value="NZ_QZEZ01000009.1"/>
</dbReference>
<dbReference type="Gene3D" id="3.40.50.12780">
    <property type="entry name" value="N-terminal domain of ligase-like"/>
    <property type="match status" value="1"/>
</dbReference>
<dbReference type="AlphaFoldDB" id="A0A3A3YUB2"/>
<comment type="caution">
    <text evidence="3">The sequence shown here is derived from an EMBL/GenBank/DDBJ whole genome shotgun (WGS) entry which is preliminary data.</text>
</comment>
<dbReference type="SUPFAM" id="SSF56801">
    <property type="entry name" value="Acetyl-CoA synthetase-like"/>
    <property type="match status" value="1"/>
</dbReference>
<dbReference type="InterPro" id="IPR020845">
    <property type="entry name" value="AMP-binding_CS"/>
</dbReference>
<evidence type="ECO:0000259" key="2">
    <source>
        <dbReference type="Pfam" id="PF13193"/>
    </source>
</evidence>
<dbReference type="InterPro" id="IPR025110">
    <property type="entry name" value="AMP-bd_C"/>
</dbReference>
<dbReference type="Pfam" id="PF13193">
    <property type="entry name" value="AMP-binding_C"/>
    <property type="match status" value="1"/>
</dbReference>
<dbReference type="Proteomes" id="UP000265614">
    <property type="component" value="Unassembled WGS sequence"/>
</dbReference>
<evidence type="ECO:0000313" key="4">
    <source>
        <dbReference type="Proteomes" id="UP000265614"/>
    </source>
</evidence>